<dbReference type="CDD" id="cd00093">
    <property type="entry name" value="HTH_XRE"/>
    <property type="match status" value="1"/>
</dbReference>
<dbReference type="Pfam" id="PF07883">
    <property type="entry name" value="Cupin_2"/>
    <property type="match status" value="1"/>
</dbReference>
<evidence type="ECO:0000256" key="1">
    <source>
        <dbReference type="ARBA" id="ARBA00023015"/>
    </source>
</evidence>
<sequence>MQDSSDSPVLRNVGSNLRDFRKRAGLSQAILAQRSGVSRRTIINLEAGEANISLAGLDQLAEALGIRFVDLVTAPTAARSEINELAWKGSSPQSRAMLLGSAPASEEVQLWTWVLAPGERYDAQPDPQGWSEMILVVHGKLLIEFASTVLDLNAGEHATYPSSQSYSYVNAGAEPVKFVRNVIS</sequence>
<dbReference type="InterPro" id="IPR014710">
    <property type="entry name" value="RmlC-like_jellyroll"/>
</dbReference>
<comment type="caution">
    <text evidence="5">The sequence shown here is derived from an EMBL/GenBank/DDBJ whole genome shotgun (WGS) entry which is preliminary data.</text>
</comment>
<name>A0A365YEI2_9MICC</name>
<dbReference type="Gene3D" id="2.60.120.10">
    <property type="entry name" value="Jelly Rolls"/>
    <property type="match status" value="1"/>
</dbReference>
<dbReference type="InterPro" id="IPR001387">
    <property type="entry name" value="Cro/C1-type_HTH"/>
</dbReference>
<feature type="domain" description="HTH cro/C1-type" evidence="4">
    <location>
        <begin position="17"/>
        <end position="71"/>
    </location>
</feature>
<keyword evidence="6" id="KW-1185">Reference proteome</keyword>
<dbReference type="InterPro" id="IPR011051">
    <property type="entry name" value="RmlC_Cupin_sf"/>
</dbReference>
<dbReference type="EMBL" id="POAF01000004">
    <property type="protein sequence ID" value="RBM01101.1"/>
    <property type="molecule type" value="Genomic_DNA"/>
</dbReference>
<dbReference type="GO" id="GO:0005829">
    <property type="term" value="C:cytosol"/>
    <property type="evidence" value="ECO:0007669"/>
    <property type="project" value="TreeGrafter"/>
</dbReference>
<keyword evidence="1" id="KW-0805">Transcription regulation</keyword>
<dbReference type="Pfam" id="PF01381">
    <property type="entry name" value="HTH_3"/>
    <property type="match status" value="1"/>
</dbReference>
<evidence type="ECO:0000259" key="4">
    <source>
        <dbReference type="PROSITE" id="PS50943"/>
    </source>
</evidence>
<dbReference type="PANTHER" id="PTHR46797:SF23">
    <property type="entry name" value="HTH-TYPE TRANSCRIPTIONAL REGULATOR SUTR"/>
    <property type="match status" value="1"/>
</dbReference>
<gene>
    <name evidence="5" type="ORF">C1H84_09950</name>
</gene>
<dbReference type="PANTHER" id="PTHR46797">
    <property type="entry name" value="HTH-TYPE TRANSCRIPTIONAL REGULATOR"/>
    <property type="match status" value="1"/>
</dbReference>
<dbReference type="Gene3D" id="1.10.260.40">
    <property type="entry name" value="lambda repressor-like DNA-binding domains"/>
    <property type="match status" value="1"/>
</dbReference>
<accession>A0A365YEI2</accession>
<dbReference type="GO" id="GO:0003700">
    <property type="term" value="F:DNA-binding transcription factor activity"/>
    <property type="evidence" value="ECO:0007669"/>
    <property type="project" value="TreeGrafter"/>
</dbReference>
<dbReference type="PROSITE" id="PS50943">
    <property type="entry name" value="HTH_CROC1"/>
    <property type="match status" value="1"/>
</dbReference>
<dbReference type="RefSeq" id="WP_047120526.1">
    <property type="nucleotide sequence ID" value="NZ_CM125969.1"/>
</dbReference>
<dbReference type="InterPro" id="IPR010982">
    <property type="entry name" value="Lambda_DNA-bd_dom_sf"/>
</dbReference>
<dbReference type="SUPFAM" id="SSF51182">
    <property type="entry name" value="RmlC-like cupins"/>
    <property type="match status" value="1"/>
</dbReference>
<organism evidence="5 6">
    <name type="scientific">Glutamicibacter soli</name>
    <dbReference type="NCBI Taxonomy" id="453836"/>
    <lineage>
        <taxon>Bacteria</taxon>
        <taxon>Bacillati</taxon>
        <taxon>Actinomycetota</taxon>
        <taxon>Actinomycetes</taxon>
        <taxon>Micrococcales</taxon>
        <taxon>Micrococcaceae</taxon>
        <taxon>Glutamicibacter</taxon>
    </lineage>
</organism>
<evidence type="ECO:0000313" key="5">
    <source>
        <dbReference type="EMBL" id="RBM01101.1"/>
    </source>
</evidence>
<keyword evidence="2" id="KW-0238">DNA-binding</keyword>
<evidence type="ECO:0000256" key="3">
    <source>
        <dbReference type="ARBA" id="ARBA00023163"/>
    </source>
</evidence>
<dbReference type="CDD" id="cd02209">
    <property type="entry name" value="cupin_XRE_C"/>
    <property type="match status" value="1"/>
</dbReference>
<keyword evidence="3" id="KW-0804">Transcription</keyword>
<dbReference type="AlphaFoldDB" id="A0A365YEI2"/>
<dbReference type="GO" id="GO:0003677">
    <property type="term" value="F:DNA binding"/>
    <property type="evidence" value="ECO:0007669"/>
    <property type="project" value="UniProtKB-KW"/>
</dbReference>
<reference evidence="5 6" key="1">
    <citation type="submission" date="2018-01" db="EMBL/GenBank/DDBJ databases">
        <title>Glutamicibacter soli strain NHPC-3 Whole genome sequence and assembly.</title>
        <authorList>
            <person name="Choudhury P."/>
            <person name="Gupta D."/>
            <person name="Sengupta K."/>
            <person name="Jawed A."/>
            <person name="Sultana N."/>
            <person name="Saha P."/>
        </authorList>
    </citation>
    <scope>NUCLEOTIDE SEQUENCE [LARGE SCALE GENOMIC DNA]</scope>
    <source>
        <strain evidence="5 6">NHPC-3</strain>
    </source>
</reference>
<dbReference type="SUPFAM" id="SSF47413">
    <property type="entry name" value="lambda repressor-like DNA-binding domains"/>
    <property type="match status" value="1"/>
</dbReference>
<dbReference type="SMART" id="SM00530">
    <property type="entry name" value="HTH_XRE"/>
    <property type="match status" value="1"/>
</dbReference>
<dbReference type="InterPro" id="IPR013096">
    <property type="entry name" value="Cupin_2"/>
</dbReference>
<evidence type="ECO:0000313" key="6">
    <source>
        <dbReference type="Proteomes" id="UP000252167"/>
    </source>
</evidence>
<evidence type="ECO:0000256" key="2">
    <source>
        <dbReference type="ARBA" id="ARBA00023125"/>
    </source>
</evidence>
<protein>
    <submittedName>
        <fullName evidence="5">XRE family transcriptional regulator</fullName>
    </submittedName>
</protein>
<dbReference type="Proteomes" id="UP000252167">
    <property type="component" value="Unassembled WGS sequence"/>
</dbReference>
<dbReference type="InterPro" id="IPR050807">
    <property type="entry name" value="TransReg_Diox_bact_type"/>
</dbReference>
<proteinExistence type="predicted"/>